<dbReference type="Proteomes" id="UP000578352">
    <property type="component" value="Unassembled WGS sequence"/>
</dbReference>
<sequence length="238" mass="26302">MRIGISGTYSSGKTFTSIALSHYTGMPRTRARTMREILPEAAPGKTLEECTAAELIQMIVTRHVERAVYEDKLSDGFISDGSSLQEWIYGSVRVSLGLNPSASANLKAGESVEKTAELAFFEEVMASLGNSFKRHVKDSFDAFVHLKNELPLSADGHRPVNDQFRNMSDSILQETMSELGIPFHVVSGSVEERLEQIAGLFSLEACISAEDALRLASEEYALLDVRTERERALQQPEL</sequence>
<comment type="caution">
    <text evidence="2">The sequence shown here is derived from an EMBL/GenBank/DDBJ whole genome shotgun (WGS) entry which is preliminary data.</text>
</comment>
<organism evidence="2 3">
    <name type="scientific">Leifsonia shinshuensis</name>
    <dbReference type="NCBI Taxonomy" id="150026"/>
    <lineage>
        <taxon>Bacteria</taxon>
        <taxon>Bacillati</taxon>
        <taxon>Actinomycetota</taxon>
        <taxon>Actinomycetes</taxon>
        <taxon>Micrococcales</taxon>
        <taxon>Microbacteriaceae</taxon>
        <taxon>Leifsonia</taxon>
    </lineage>
</organism>
<dbReference type="Gene3D" id="3.40.50.300">
    <property type="entry name" value="P-loop containing nucleotide triphosphate hydrolases"/>
    <property type="match status" value="1"/>
</dbReference>
<dbReference type="InterPro" id="IPR038727">
    <property type="entry name" value="NadR/Ttd14_AAA_dom"/>
</dbReference>
<dbReference type="AlphaFoldDB" id="A0A853CWI1"/>
<dbReference type="Pfam" id="PF13521">
    <property type="entry name" value="AAA_28"/>
    <property type="match status" value="1"/>
</dbReference>
<reference evidence="2 3" key="1">
    <citation type="submission" date="2020-07" db="EMBL/GenBank/DDBJ databases">
        <title>Sequencing the genomes of 1000 actinobacteria strains.</title>
        <authorList>
            <person name="Klenk H.-P."/>
        </authorList>
    </citation>
    <scope>NUCLEOTIDE SEQUENCE [LARGE SCALE GENOMIC DNA]</scope>
    <source>
        <strain evidence="2 3">DSM 15165</strain>
    </source>
</reference>
<dbReference type="EMBL" id="JACCFL010000001">
    <property type="protein sequence ID" value="NYJ22935.1"/>
    <property type="molecule type" value="Genomic_DNA"/>
</dbReference>
<proteinExistence type="predicted"/>
<evidence type="ECO:0000313" key="2">
    <source>
        <dbReference type="EMBL" id="NYJ22935.1"/>
    </source>
</evidence>
<protein>
    <recommendedName>
        <fullName evidence="1">NadR/Ttd14 AAA domain-containing protein</fullName>
    </recommendedName>
</protein>
<evidence type="ECO:0000259" key="1">
    <source>
        <dbReference type="Pfam" id="PF13521"/>
    </source>
</evidence>
<name>A0A853CWI1_9MICO</name>
<dbReference type="InterPro" id="IPR027417">
    <property type="entry name" value="P-loop_NTPase"/>
</dbReference>
<evidence type="ECO:0000313" key="3">
    <source>
        <dbReference type="Proteomes" id="UP000578352"/>
    </source>
</evidence>
<gene>
    <name evidence="2" type="ORF">HNR13_001222</name>
</gene>
<feature type="domain" description="NadR/Ttd14 AAA" evidence="1">
    <location>
        <begin position="2"/>
        <end position="193"/>
    </location>
</feature>
<dbReference type="RefSeq" id="WP_179604924.1">
    <property type="nucleotide sequence ID" value="NZ_BAABEH010000001.1"/>
</dbReference>
<accession>A0A853CWI1</accession>